<comment type="caution">
    <text evidence="2">The sequence shown here is derived from an EMBL/GenBank/DDBJ whole genome shotgun (WGS) entry which is preliminary data.</text>
</comment>
<gene>
    <name evidence="2" type="ORF">H2200_006914</name>
</gene>
<keyword evidence="3" id="KW-1185">Reference proteome</keyword>
<feature type="region of interest" description="Disordered" evidence="1">
    <location>
        <begin position="182"/>
        <end position="201"/>
    </location>
</feature>
<proteinExistence type="predicted"/>
<sequence length="878" mass="100924">MASKMLESTLQRREKDHYFDDRRLELEVMHDERWPRLKIRRTNEILSITMAARIIYILKHGHTFDCIASCHIKEEFSRELDRDTIEAILRKDFDVTGALLPGGEQVVPTHRLAIAAPGFISGTMIPSGIHKEIIIMHTSGPAFLADYINVRWGLVLDRETIATAVHEWAADMAIRQSERPGLRLHPDVPEHDGRTLETLRRSPNPDERLEFVQNPPPVYEPRPMFKGVVFRHPREVLGVDGHLPPFLVSQPTPPEYSPGNRPPSYHQVVFSGTRFLPPAERADDVVPTSTTSARPDPGVVQDNVEYASAQPFRYYSRINVVDYLFHDLHEVDLYPEGPSDPVRVADEGPRNMRSFLTLRAMQREAREYLHPTVLLADFYDQTTQQLSLEGELMSRLIPAVLREFYISSIGTSRKVTLDFPIIPSFSGICFLINHMRDSRGSAEMSARSPSKIVMPLMEELLLSTNIMVARVLQRHGPEPAKSVRTLWDLLSLLDEVCAEREEYPVIPLGLHPSNDTALQIVAPGSCRTTWRLTGKLADDYRARLFQARDFYFAMLESTTEDGFAASRSMLEHFLNEAVNALDNGTSEMAEIATALSMIESLKDRLETLRLSPLWWAAILTNATLARVNLAIRALFWMEVPNIAREAASTAVSTGSSSQALVSRYTWSEVASARMRQLRNLDRLRKWNHTIRRWPVDLHVIEQLIDDFQQGLREAQRHWPWIDQEVSAMYRRVPTRLSQEYKRELDLLLQSHGQILLNMSLHSPGDEILYKYSDWGVYHLNQSKDFVDRYSRLRRSPVRRLLDNQRGERVCSALKDYGQELDRVVDWYKAFGQLPLERSDLGALMLDVEIELSELEYECATVEEEMYREMEDFEKVDHM</sequence>
<organism evidence="2 3">
    <name type="scientific">Cladophialophora chaetospira</name>
    <dbReference type="NCBI Taxonomy" id="386627"/>
    <lineage>
        <taxon>Eukaryota</taxon>
        <taxon>Fungi</taxon>
        <taxon>Dikarya</taxon>
        <taxon>Ascomycota</taxon>
        <taxon>Pezizomycotina</taxon>
        <taxon>Eurotiomycetes</taxon>
        <taxon>Chaetothyriomycetidae</taxon>
        <taxon>Chaetothyriales</taxon>
        <taxon>Herpotrichiellaceae</taxon>
        <taxon>Cladophialophora</taxon>
    </lineage>
</organism>
<dbReference type="EMBL" id="JAPDRK010000009">
    <property type="protein sequence ID" value="KAJ9609143.1"/>
    <property type="molecule type" value="Genomic_DNA"/>
</dbReference>
<evidence type="ECO:0000313" key="3">
    <source>
        <dbReference type="Proteomes" id="UP001172673"/>
    </source>
</evidence>
<evidence type="ECO:0000256" key="1">
    <source>
        <dbReference type="SAM" id="MobiDB-lite"/>
    </source>
</evidence>
<name>A0AA38X942_9EURO</name>
<protein>
    <submittedName>
        <fullName evidence="2">Uncharacterized protein</fullName>
    </submittedName>
</protein>
<dbReference type="AlphaFoldDB" id="A0AA38X942"/>
<dbReference type="Proteomes" id="UP001172673">
    <property type="component" value="Unassembled WGS sequence"/>
</dbReference>
<accession>A0AA38X942</accession>
<evidence type="ECO:0000313" key="2">
    <source>
        <dbReference type="EMBL" id="KAJ9609143.1"/>
    </source>
</evidence>
<reference evidence="2" key="1">
    <citation type="submission" date="2022-10" db="EMBL/GenBank/DDBJ databases">
        <title>Culturing micro-colonial fungi from biological soil crusts in the Mojave desert and describing Neophaeococcomyces mojavensis, and introducing the new genera and species Taxawa tesnikishii.</title>
        <authorList>
            <person name="Kurbessoian T."/>
            <person name="Stajich J.E."/>
        </authorList>
    </citation>
    <scope>NUCLEOTIDE SEQUENCE</scope>
    <source>
        <strain evidence="2">TK_41</strain>
    </source>
</reference>